<dbReference type="Gene3D" id="3.80.10.10">
    <property type="entry name" value="Ribonuclease Inhibitor"/>
    <property type="match status" value="1"/>
</dbReference>
<evidence type="ECO:0000256" key="2">
    <source>
        <dbReference type="ARBA" id="ARBA00022737"/>
    </source>
</evidence>
<dbReference type="GO" id="GO:0043531">
    <property type="term" value="F:ADP binding"/>
    <property type="evidence" value="ECO:0007669"/>
    <property type="project" value="InterPro"/>
</dbReference>
<dbReference type="PRINTS" id="PR00364">
    <property type="entry name" value="DISEASERSIST"/>
</dbReference>
<reference evidence="5" key="1">
    <citation type="submission" date="2018-02" db="EMBL/GenBank/DDBJ databases">
        <authorList>
            <person name="Cohen D.B."/>
            <person name="Kent A.D."/>
        </authorList>
    </citation>
    <scope>NUCLEOTIDE SEQUENCE</scope>
</reference>
<evidence type="ECO:0000259" key="4">
    <source>
        <dbReference type="PROSITE" id="PS51153"/>
    </source>
</evidence>
<dbReference type="SUPFAM" id="SSF52540">
    <property type="entry name" value="P-loop containing nucleoside triphosphate hydrolases"/>
    <property type="match status" value="1"/>
</dbReference>
<keyword evidence="3" id="KW-0611">Plant defense</keyword>
<dbReference type="InterPro" id="IPR027417">
    <property type="entry name" value="P-loop_NTPase"/>
</dbReference>
<accession>A0A2N9FXV9</accession>
<dbReference type="EMBL" id="OIVN01001280">
    <property type="protein sequence ID" value="SPC92122.1"/>
    <property type="molecule type" value="Genomic_DNA"/>
</dbReference>
<dbReference type="Gene3D" id="1.10.8.430">
    <property type="entry name" value="Helical domain of apoptotic protease-activating factors"/>
    <property type="match status" value="1"/>
</dbReference>
<dbReference type="PROSITE" id="PS51153">
    <property type="entry name" value="RPW8"/>
    <property type="match status" value="1"/>
</dbReference>
<evidence type="ECO:0000256" key="1">
    <source>
        <dbReference type="ARBA" id="ARBA00008894"/>
    </source>
</evidence>
<sequence length="825" mass="94125">MAGGAGLGALFGEGFAILHDTVKEVGSKVLMFKSILKSLESTLDEFAPIVKEIEQFNEQLDRKKEETERLTKAMKKGGELIRKCLKIRWWNWNYCYKAYCYSTELQELEKDILKFCQLNLQVQNTRNTLQISYTMNRVLEKVDSLQETVDSLHGTPVPVVSCAVSKPPEFTVGLDIPMKKLKTLLLKEEVQLLLLASPGGCGKTTLVQMLCQDEQIQGFFKDNILFVTVSKTPNVKVIVQNLFNYKGTQPKFQIQSDKDAIDQLPQLRDHIGPDPILLILDDVWDGSESLPEDLKIDIPNYKILVTSRTAFPRFGFQHNLEPLNEVDAMKLFRHSLQDGSSGIPDGISEEDIKKIVRGCGGFPLVLKVIGGSLRGQQLHVWKRRLMDWSDGQFFFNSDTGKLLDHLQKSLEFPKDKITIKECFMDLGSFPEDQRIPIAALIDMWAELYELDEGGIHAIANLHELTTRNLASLVMSRKDASEDNSYFNEDFVTQHDILRELAMHQSSQEPIEKRSRLIVNISQNNLPKWWKEQKQQLIDHARLLSISTDELFSCSWCNIQAPNVEVLILNFQTKNYILPEFVEKMDKLKVLIVTNYGFFHAEISNFQLLGSLPNLKRIRLEKVSISSLCKTHVPLKSLKKISLFMCNIGKAFENCTIQVSDALPNLTEISIDYCKDLVELPVELCDIAHLKKLCITNCHKLSTLPEGTRNLVNLEMLRLRSCTDLLELPESIRSLHKLSILDISDCLSISKLPKHIGELCKLKELNVKGCLRLRNPLPKSILDLNQLKLVICDEERAKLWEPIKEFLTELKVEVAEKDINLNWLPK</sequence>
<organism evidence="5">
    <name type="scientific">Fagus sylvatica</name>
    <name type="common">Beechnut</name>
    <dbReference type="NCBI Taxonomy" id="28930"/>
    <lineage>
        <taxon>Eukaryota</taxon>
        <taxon>Viridiplantae</taxon>
        <taxon>Streptophyta</taxon>
        <taxon>Embryophyta</taxon>
        <taxon>Tracheophyta</taxon>
        <taxon>Spermatophyta</taxon>
        <taxon>Magnoliopsida</taxon>
        <taxon>eudicotyledons</taxon>
        <taxon>Gunneridae</taxon>
        <taxon>Pentapetalae</taxon>
        <taxon>rosids</taxon>
        <taxon>fabids</taxon>
        <taxon>Fagales</taxon>
        <taxon>Fagaceae</taxon>
        <taxon>Fagus</taxon>
    </lineage>
</organism>
<dbReference type="PANTHER" id="PTHR36766">
    <property type="entry name" value="PLANT BROAD-SPECTRUM MILDEW RESISTANCE PROTEIN RPW8"/>
    <property type="match status" value="1"/>
</dbReference>
<name>A0A2N9FXV9_FAGSY</name>
<gene>
    <name evidence="5" type="ORF">FSB_LOCUS20004</name>
</gene>
<keyword evidence="2" id="KW-0677">Repeat</keyword>
<dbReference type="InterPro" id="IPR008808">
    <property type="entry name" value="Powdery_mildew-R_dom"/>
</dbReference>
<dbReference type="Gene3D" id="3.40.50.300">
    <property type="entry name" value="P-loop containing nucleotide triphosphate hydrolases"/>
    <property type="match status" value="1"/>
</dbReference>
<dbReference type="InterPro" id="IPR002182">
    <property type="entry name" value="NB-ARC"/>
</dbReference>
<dbReference type="AlphaFoldDB" id="A0A2N9FXV9"/>
<dbReference type="InterPro" id="IPR032675">
    <property type="entry name" value="LRR_dom_sf"/>
</dbReference>
<dbReference type="InterPro" id="IPR042197">
    <property type="entry name" value="Apaf_helical"/>
</dbReference>
<comment type="similarity">
    <text evidence="1">Belongs to the disease resistance NB-LRR family.</text>
</comment>
<dbReference type="InterPro" id="IPR036388">
    <property type="entry name" value="WH-like_DNA-bd_sf"/>
</dbReference>
<dbReference type="Gene3D" id="1.10.10.10">
    <property type="entry name" value="Winged helix-like DNA-binding domain superfamily/Winged helix DNA-binding domain"/>
    <property type="match status" value="1"/>
</dbReference>
<dbReference type="PANTHER" id="PTHR36766:SF3">
    <property type="entry name" value="RPW8 DOMAIN-CONTAINING PROTEIN"/>
    <property type="match status" value="1"/>
</dbReference>
<dbReference type="GO" id="GO:0006952">
    <property type="term" value="P:defense response"/>
    <property type="evidence" value="ECO:0007669"/>
    <property type="project" value="UniProtKB-KW"/>
</dbReference>
<feature type="domain" description="RPW8" evidence="4">
    <location>
        <begin position="1"/>
        <end position="154"/>
    </location>
</feature>
<dbReference type="Pfam" id="PF05659">
    <property type="entry name" value="RPW8"/>
    <property type="match status" value="1"/>
</dbReference>
<dbReference type="Pfam" id="PF00931">
    <property type="entry name" value="NB-ARC"/>
    <property type="match status" value="1"/>
</dbReference>
<proteinExistence type="inferred from homology"/>
<protein>
    <recommendedName>
        <fullName evidence="4">RPW8 domain-containing protein</fullName>
    </recommendedName>
</protein>
<dbReference type="SUPFAM" id="SSF52047">
    <property type="entry name" value="RNI-like"/>
    <property type="match status" value="1"/>
</dbReference>
<evidence type="ECO:0000313" key="5">
    <source>
        <dbReference type="EMBL" id="SPC92122.1"/>
    </source>
</evidence>
<evidence type="ECO:0000256" key="3">
    <source>
        <dbReference type="ARBA" id="ARBA00022821"/>
    </source>
</evidence>